<dbReference type="Gene3D" id="3.60.15.10">
    <property type="entry name" value="Ribonuclease Z/Hydroxyacylglutathione hydrolase-like"/>
    <property type="match status" value="1"/>
</dbReference>
<dbReference type="EMBL" id="JBJHZX010000006">
    <property type="protein sequence ID" value="MFL0195030.1"/>
    <property type="molecule type" value="Genomic_DNA"/>
</dbReference>
<accession>A0ABW8SJL2</accession>
<sequence>MLNFLGRGSAFNIREGNNSAFIKENTELLLIDCGENIFERILNKHLLHDIKNVHVLITHLDSDHVGSLSSLIYYCYYIKHIVVNIYFPHKSLYHLLHLHGHRDRHDYNFHYLNVNTNNFHRFAAITSIKPISVSHIDTLKCFGYLLYLKSGRLIWYSGDCNKVSHVIYKYNIDEIYHDTCLADYSGNVHTSLKLLCKSIPKDKRNKVYCMHIDCDELIAKAQIEGFKVVEINKNILH</sequence>
<keyword evidence="2" id="KW-1185">Reference proteome</keyword>
<dbReference type="SUPFAM" id="SSF56281">
    <property type="entry name" value="Metallo-hydrolase/oxidoreductase"/>
    <property type="match status" value="1"/>
</dbReference>
<dbReference type="InterPro" id="IPR036866">
    <property type="entry name" value="RibonucZ/Hydroxyglut_hydro"/>
</dbReference>
<dbReference type="PANTHER" id="PTHR42663:SF6">
    <property type="entry name" value="HYDROLASE C777.06C-RELATED"/>
    <property type="match status" value="1"/>
</dbReference>
<gene>
    <name evidence="1" type="ORF">ACJDU8_05485</name>
</gene>
<evidence type="ECO:0000313" key="2">
    <source>
        <dbReference type="Proteomes" id="UP001623660"/>
    </source>
</evidence>
<evidence type="ECO:0000313" key="1">
    <source>
        <dbReference type="EMBL" id="MFL0195030.1"/>
    </source>
</evidence>
<comment type="caution">
    <text evidence="1">The sequence shown here is derived from an EMBL/GenBank/DDBJ whole genome shotgun (WGS) entry which is preliminary data.</text>
</comment>
<dbReference type="Proteomes" id="UP001623660">
    <property type="component" value="Unassembled WGS sequence"/>
</dbReference>
<dbReference type="RefSeq" id="WP_406791151.1">
    <property type="nucleotide sequence ID" value="NZ_JBJHZX010000006.1"/>
</dbReference>
<organism evidence="1 2">
    <name type="scientific">Candidatus Clostridium eludens</name>
    <dbReference type="NCBI Taxonomy" id="3381663"/>
    <lineage>
        <taxon>Bacteria</taxon>
        <taxon>Bacillati</taxon>
        <taxon>Bacillota</taxon>
        <taxon>Clostridia</taxon>
        <taxon>Eubacteriales</taxon>
        <taxon>Clostridiaceae</taxon>
        <taxon>Clostridium</taxon>
    </lineage>
</organism>
<reference evidence="1 2" key="1">
    <citation type="submission" date="2024-11" db="EMBL/GenBank/DDBJ databases">
        <authorList>
            <person name="Heng Y.C."/>
            <person name="Lim A.C.H."/>
            <person name="Lee J.K.Y."/>
            <person name="Kittelmann S."/>
        </authorList>
    </citation>
    <scope>NUCLEOTIDE SEQUENCE [LARGE SCALE GENOMIC DNA]</scope>
    <source>
        <strain evidence="1 2">WILCCON 0269</strain>
    </source>
</reference>
<proteinExistence type="predicted"/>
<dbReference type="Pfam" id="PF23023">
    <property type="entry name" value="Anti-Pycsar_Apyc1"/>
    <property type="match status" value="1"/>
</dbReference>
<protein>
    <submittedName>
        <fullName evidence="1">MBL fold metallo-hydrolase</fullName>
    </submittedName>
</protein>
<dbReference type="PANTHER" id="PTHR42663">
    <property type="entry name" value="HYDROLASE C777.06C-RELATED-RELATED"/>
    <property type="match status" value="1"/>
</dbReference>
<name>A0ABW8SJL2_9CLOT</name>